<feature type="compositionally biased region" description="Basic residues" evidence="1">
    <location>
        <begin position="66"/>
        <end position="75"/>
    </location>
</feature>
<dbReference type="RefSeq" id="XP_014171458.1">
    <property type="nucleotide sequence ID" value="XM_014315983.1"/>
</dbReference>
<dbReference type="GeneID" id="25978326"/>
<sequence length="136" mass="14442">MHEALSRGTVTSPLDQPGHNSGRSIARVSEPACHGLVPPVLQTQRDGRPSHPPSREPPTTEMAGTRRMRAAKHNSKGVTADGYAQLRQDPTSLAATSLAVLAPEADGCASRRLDPGFSQLASKSSNRQPIARSEQT</sequence>
<protein>
    <submittedName>
        <fullName evidence="2">Uncharacterized protein</fullName>
    </submittedName>
</protein>
<dbReference type="Proteomes" id="UP000007796">
    <property type="component" value="Unassembled WGS sequence"/>
</dbReference>
<keyword evidence="3" id="KW-1185">Reference proteome</keyword>
<feature type="compositionally biased region" description="Polar residues" evidence="1">
    <location>
        <begin position="119"/>
        <end position="136"/>
    </location>
</feature>
<name>F0XK30_GROCL</name>
<dbReference type="InParanoid" id="F0XK30"/>
<reference evidence="2 3" key="1">
    <citation type="journal article" date="2011" name="Proc. Natl. Acad. Sci. U.S.A.">
        <title>Genome and transcriptome analyses of the mountain pine beetle-fungal symbiont Grosmannia clavigera, a lodgepole pine pathogen.</title>
        <authorList>
            <person name="DiGuistini S."/>
            <person name="Wang Y."/>
            <person name="Liao N.Y."/>
            <person name="Taylor G."/>
            <person name="Tanguay P."/>
            <person name="Feau N."/>
            <person name="Henrissat B."/>
            <person name="Chan S.K."/>
            <person name="Hesse-Orce U."/>
            <person name="Alamouti S.M."/>
            <person name="Tsui C.K.M."/>
            <person name="Docking R.T."/>
            <person name="Levasseur A."/>
            <person name="Haridas S."/>
            <person name="Robertson G."/>
            <person name="Birol I."/>
            <person name="Holt R.A."/>
            <person name="Marra M.A."/>
            <person name="Hamelin R.C."/>
            <person name="Hirst M."/>
            <person name="Jones S.J.M."/>
            <person name="Bohlmann J."/>
            <person name="Breuil C."/>
        </authorList>
    </citation>
    <scope>NUCLEOTIDE SEQUENCE [LARGE SCALE GENOMIC DNA]</scope>
    <source>
        <strain evidence="3">kw1407 / UAMH 11150</strain>
    </source>
</reference>
<evidence type="ECO:0000313" key="3">
    <source>
        <dbReference type="Proteomes" id="UP000007796"/>
    </source>
</evidence>
<evidence type="ECO:0000256" key="1">
    <source>
        <dbReference type="SAM" id="MobiDB-lite"/>
    </source>
</evidence>
<dbReference type="EMBL" id="GL629787">
    <property type="protein sequence ID" value="EFX01976.1"/>
    <property type="molecule type" value="Genomic_DNA"/>
</dbReference>
<feature type="region of interest" description="Disordered" evidence="1">
    <location>
        <begin position="1"/>
        <end position="82"/>
    </location>
</feature>
<feature type="compositionally biased region" description="Polar residues" evidence="1">
    <location>
        <begin position="8"/>
        <end position="23"/>
    </location>
</feature>
<evidence type="ECO:0000313" key="2">
    <source>
        <dbReference type="EMBL" id="EFX01976.1"/>
    </source>
</evidence>
<dbReference type="HOGENOM" id="CLU_1875662_0_0_1"/>
<organism evidence="3">
    <name type="scientific">Grosmannia clavigera (strain kw1407 / UAMH 11150)</name>
    <name type="common">Blue stain fungus</name>
    <name type="synonym">Graphiocladiella clavigera</name>
    <dbReference type="NCBI Taxonomy" id="655863"/>
    <lineage>
        <taxon>Eukaryota</taxon>
        <taxon>Fungi</taxon>
        <taxon>Dikarya</taxon>
        <taxon>Ascomycota</taxon>
        <taxon>Pezizomycotina</taxon>
        <taxon>Sordariomycetes</taxon>
        <taxon>Sordariomycetidae</taxon>
        <taxon>Ophiostomatales</taxon>
        <taxon>Ophiostomataceae</taxon>
        <taxon>Leptographium</taxon>
    </lineage>
</organism>
<dbReference type="AlphaFoldDB" id="F0XK30"/>
<gene>
    <name evidence="2" type="ORF">CMQ_5047</name>
</gene>
<accession>F0XK30</accession>
<feature type="region of interest" description="Disordered" evidence="1">
    <location>
        <begin position="106"/>
        <end position="136"/>
    </location>
</feature>
<proteinExistence type="predicted"/>